<reference evidence="4" key="1">
    <citation type="journal article" date="2021" name="Sci. Rep.">
        <title>Diploid genomic architecture of Nitzschia inconspicua, an elite biomass production diatom.</title>
        <authorList>
            <person name="Oliver A."/>
            <person name="Podell S."/>
            <person name="Pinowska A."/>
            <person name="Traller J.C."/>
            <person name="Smith S.R."/>
            <person name="McClure R."/>
            <person name="Beliaev A."/>
            <person name="Bohutskyi P."/>
            <person name="Hill E.A."/>
            <person name="Rabines A."/>
            <person name="Zheng H."/>
            <person name="Allen L.Z."/>
            <person name="Kuo A."/>
            <person name="Grigoriev I.V."/>
            <person name="Allen A.E."/>
            <person name="Hazlebeck D."/>
            <person name="Allen E.E."/>
        </authorList>
    </citation>
    <scope>NUCLEOTIDE SEQUENCE</scope>
    <source>
        <strain evidence="4">Hildebrandi</strain>
    </source>
</reference>
<comment type="caution">
    <text evidence="4">The sequence shown here is derived from an EMBL/GenBank/DDBJ whole genome shotgun (WGS) entry which is preliminary data.</text>
</comment>
<reference evidence="4" key="2">
    <citation type="submission" date="2021-04" db="EMBL/GenBank/DDBJ databases">
        <authorList>
            <person name="Podell S."/>
        </authorList>
    </citation>
    <scope>NUCLEOTIDE SEQUENCE</scope>
    <source>
        <strain evidence="4">Hildebrandi</strain>
    </source>
</reference>
<feature type="signal peptide" evidence="2">
    <location>
        <begin position="1"/>
        <end position="21"/>
    </location>
</feature>
<dbReference type="AlphaFoldDB" id="A0A9K3LWJ5"/>
<feature type="region of interest" description="Disordered" evidence="1">
    <location>
        <begin position="36"/>
        <end position="55"/>
    </location>
</feature>
<dbReference type="Pfam" id="PF00085">
    <property type="entry name" value="Thioredoxin"/>
    <property type="match status" value="1"/>
</dbReference>
<keyword evidence="5" id="KW-1185">Reference proteome</keyword>
<keyword evidence="2" id="KW-0732">Signal</keyword>
<feature type="chain" id="PRO_5039934197" evidence="2">
    <location>
        <begin position="22"/>
        <end position="605"/>
    </location>
</feature>
<accession>A0A9K3LWJ5</accession>
<dbReference type="InterPro" id="IPR013766">
    <property type="entry name" value="Thioredoxin_domain"/>
</dbReference>
<organism evidence="4 5">
    <name type="scientific">Nitzschia inconspicua</name>
    <dbReference type="NCBI Taxonomy" id="303405"/>
    <lineage>
        <taxon>Eukaryota</taxon>
        <taxon>Sar</taxon>
        <taxon>Stramenopiles</taxon>
        <taxon>Ochrophyta</taxon>
        <taxon>Bacillariophyta</taxon>
        <taxon>Bacillariophyceae</taxon>
        <taxon>Bacillariophycidae</taxon>
        <taxon>Bacillariales</taxon>
        <taxon>Bacillariaceae</taxon>
        <taxon>Nitzschia</taxon>
    </lineage>
</organism>
<feature type="domain" description="Thioredoxin" evidence="3">
    <location>
        <begin position="483"/>
        <end position="562"/>
    </location>
</feature>
<evidence type="ECO:0000313" key="5">
    <source>
        <dbReference type="Proteomes" id="UP000693970"/>
    </source>
</evidence>
<evidence type="ECO:0000256" key="2">
    <source>
        <dbReference type="SAM" id="SignalP"/>
    </source>
</evidence>
<proteinExistence type="predicted"/>
<protein>
    <submittedName>
        <fullName evidence="4">Thioredoxin</fullName>
    </submittedName>
</protein>
<name>A0A9K3LWJ5_9STRA</name>
<gene>
    <name evidence="4" type="ORF">IV203_031848</name>
</gene>
<dbReference type="OrthoDB" id="2121326at2759"/>
<evidence type="ECO:0000256" key="1">
    <source>
        <dbReference type="SAM" id="MobiDB-lite"/>
    </source>
</evidence>
<dbReference type="CDD" id="cd02947">
    <property type="entry name" value="TRX_family"/>
    <property type="match status" value="1"/>
</dbReference>
<dbReference type="EMBL" id="JAGRRH010000006">
    <property type="protein sequence ID" value="KAG7369105.1"/>
    <property type="molecule type" value="Genomic_DNA"/>
</dbReference>
<dbReference type="Proteomes" id="UP000693970">
    <property type="component" value="Unassembled WGS sequence"/>
</dbReference>
<sequence>MNATVGRSRFLPWLILFVVVAENCRKSNLWSCSALSSSSSSSSPSSPSSSSASVSTFPTTRLLSTTKSQLAILDGGEWNSVQSILQDEWKTASTDSRTRGDTIRSTKYGYMKVVTGRDGDDCRVVAMQYLEDDKEDINIVYQDSVAMIPDKISDEDAIATYVTALSCVHCALPKLENVGGGRDSIATGKAVVLGCSEVACFAAEGLASLGIEVFLVNNKGTANVNNRKIQVITPAIGSSDVGFSAHVGQFDSLVDTIGNERSSSLSMDDPIGDNDFYDIGLSFGSSVLQLLRNRHNCQTYVSTFTNCQQVVANEGIFGGPGKAEQYCEKIGNLSILRKNKDGRLLPPPKSLGNTIETLLKAGTIFTEKQRRKLCSKKSNAIRGWSLADFWEATSWPRDASGTGTIRFGLPVRDDPIEEDVEVEFMISESPYRQEQARAVSTDGDYDDIGDFGLKEAKKSASSQNRAIQNNPYVLNVLGVDGLQSEIVDTKMDCIMFMSAKFCKTCRTINPLYTRMARLHQERDGTTVSFVKAEASGESGKALGRHLSVQAVPSFVLFREGRQFGVPLSVSKLPSRKIDRALELLETGAPWDGSILDEDEPSSSSS</sequence>
<evidence type="ECO:0000313" key="4">
    <source>
        <dbReference type="EMBL" id="KAG7369105.1"/>
    </source>
</evidence>
<evidence type="ECO:0000259" key="3">
    <source>
        <dbReference type="Pfam" id="PF00085"/>
    </source>
</evidence>